<feature type="transmembrane region" description="Helical" evidence="1">
    <location>
        <begin position="40"/>
        <end position="59"/>
    </location>
</feature>
<sequence length="67" mass="7490">MLLLMLMLMLLLMLLLMLVVVVMVAVTVGGSVFQIILMKFAVHLLPLIYAATVYTCRVVPMVKRVIV</sequence>
<proteinExistence type="predicted"/>
<keyword evidence="1" id="KW-0472">Membrane</keyword>
<evidence type="ECO:0000256" key="1">
    <source>
        <dbReference type="SAM" id="Phobius"/>
    </source>
</evidence>
<protein>
    <submittedName>
        <fullName evidence="2">Uncharacterized protein</fullName>
    </submittedName>
</protein>
<evidence type="ECO:0000313" key="2">
    <source>
        <dbReference type="EMBL" id="MBW71604.1"/>
    </source>
</evidence>
<accession>A0A2M4D1Z6</accession>
<organism evidence="2">
    <name type="scientific">Anopheles darlingi</name>
    <name type="common">Mosquito</name>
    <dbReference type="NCBI Taxonomy" id="43151"/>
    <lineage>
        <taxon>Eukaryota</taxon>
        <taxon>Metazoa</taxon>
        <taxon>Ecdysozoa</taxon>
        <taxon>Arthropoda</taxon>
        <taxon>Hexapoda</taxon>
        <taxon>Insecta</taxon>
        <taxon>Pterygota</taxon>
        <taxon>Neoptera</taxon>
        <taxon>Endopterygota</taxon>
        <taxon>Diptera</taxon>
        <taxon>Nematocera</taxon>
        <taxon>Culicoidea</taxon>
        <taxon>Culicidae</taxon>
        <taxon>Anophelinae</taxon>
        <taxon>Anopheles</taxon>
    </lineage>
</organism>
<dbReference type="EMBL" id="GGFL01007426">
    <property type="protein sequence ID" value="MBW71604.1"/>
    <property type="molecule type" value="Transcribed_RNA"/>
</dbReference>
<keyword evidence="1" id="KW-1133">Transmembrane helix</keyword>
<reference evidence="2" key="1">
    <citation type="submission" date="2018-01" db="EMBL/GenBank/DDBJ databases">
        <title>An insight into the sialome of Amazonian anophelines.</title>
        <authorList>
            <person name="Ribeiro J.M."/>
            <person name="Scarpassa V."/>
            <person name="Calvo E."/>
        </authorList>
    </citation>
    <scope>NUCLEOTIDE SEQUENCE</scope>
</reference>
<keyword evidence="1" id="KW-0812">Transmembrane</keyword>
<name>A0A2M4D1Z6_ANODA</name>
<dbReference type="AlphaFoldDB" id="A0A2M4D1Z6"/>